<dbReference type="OrthoDB" id="5080335at2759"/>
<accession>A0A420HCD9</accession>
<dbReference type="EMBL" id="MCFK01009232">
    <property type="protein sequence ID" value="RKF55116.1"/>
    <property type="molecule type" value="Genomic_DNA"/>
</dbReference>
<feature type="non-terminal residue" evidence="1">
    <location>
        <position position="56"/>
    </location>
</feature>
<evidence type="ECO:0000313" key="2">
    <source>
        <dbReference type="Proteomes" id="UP000286134"/>
    </source>
</evidence>
<reference evidence="1 2" key="1">
    <citation type="journal article" date="2018" name="BMC Genomics">
        <title>Comparative genome analyses reveal sequence features reflecting distinct modes of host-adaptation between dicot and monocot powdery mildew.</title>
        <authorList>
            <person name="Wu Y."/>
            <person name="Ma X."/>
            <person name="Pan Z."/>
            <person name="Kale S.D."/>
            <person name="Song Y."/>
            <person name="King H."/>
            <person name="Zhang Q."/>
            <person name="Presley C."/>
            <person name="Deng X."/>
            <person name="Wei C.I."/>
            <person name="Xiao S."/>
        </authorList>
    </citation>
    <scope>NUCLEOTIDE SEQUENCE [LARGE SCALE GENOMIC DNA]</scope>
    <source>
        <strain evidence="1">UMSG2</strain>
    </source>
</reference>
<proteinExistence type="predicted"/>
<comment type="caution">
    <text evidence="1">The sequence shown here is derived from an EMBL/GenBank/DDBJ whole genome shotgun (WGS) entry which is preliminary data.</text>
</comment>
<keyword evidence="2" id="KW-1185">Reference proteome</keyword>
<organism evidence="1 2">
    <name type="scientific">Erysiphe neolycopersici</name>
    <dbReference type="NCBI Taxonomy" id="212602"/>
    <lineage>
        <taxon>Eukaryota</taxon>
        <taxon>Fungi</taxon>
        <taxon>Dikarya</taxon>
        <taxon>Ascomycota</taxon>
        <taxon>Pezizomycotina</taxon>
        <taxon>Leotiomycetes</taxon>
        <taxon>Erysiphales</taxon>
        <taxon>Erysiphaceae</taxon>
        <taxon>Erysiphe</taxon>
    </lineage>
</organism>
<dbReference type="AlphaFoldDB" id="A0A420HCD9"/>
<gene>
    <name evidence="1" type="ORF">OnM2_092059</name>
</gene>
<evidence type="ECO:0000313" key="1">
    <source>
        <dbReference type="EMBL" id="RKF55116.1"/>
    </source>
</evidence>
<sequence>MTYNPDTLKWGFPYKTSEDGFLASFKAQLVIRGEKLNRKLYEDPGGLQYLKGELFE</sequence>
<name>A0A420HCD9_9PEZI</name>
<dbReference type="Proteomes" id="UP000286134">
    <property type="component" value="Unassembled WGS sequence"/>
</dbReference>
<protein>
    <submittedName>
        <fullName evidence="1">Uncharacterized protein</fullName>
    </submittedName>
</protein>